<name>A0A2D2Q2U2_PARLV</name>
<dbReference type="KEGG" id="slw:BRW62_08235"/>
<evidence type="ECO:0000256" key="2">
    <source>
        <dbReference type="SAM" id="Phobius"/>
    </source>
</evidence>
<accession>A0A2D2Q2U2</accession>
<gene>
    <name evidence="4" type="ORF">BRW62_08235</name>
</gene>
<dbReference type="Gene3D" id="3.40.30.10">
    <property type="entry name" value="Glutaredoxin"/>
    <property type="match status" value="1"/>
</dbReference>
<dbReference type="Proteomes" id="UP000231057">
    <property type="component" value="Chromosome"/>
</dbReference>
<feature type="compositionally biased region" description="Polar residues" evidence="1">
    <location>
        <begin position="161"/>
        <end position="171"/>
    </location>
</feature>
<dbReference type="FunFam" id="3.40.30.10:FF:000423">
    <property type="entry name" value="Thiol:disulfide interchange protein"/>
    <property type="match status" value="1"/>
</dbReference>
<reference evidence="4 5" key="1">
    <citation type="submission" date="2016-11" db="EMBL/GenBank/DDBJ databases">
        <title>Complete genome sequence of thermophilic cyanobacteria strain Synechococcus sp. PCC6715.</title>
        <authorList>
            <person name="Tang J."/>
            <person name="Daroch M."/>
            <person name="Liang Y."/>
            <person name="Jiang D."/>
            <person name="Shah M."/>
        </authorList>
    </citation>
    <scope>NUCLEOTIDE SEQUENCE [LARGE SCALE GENOMIC DNA]</scope>
    <source>
        <strain evidence="4 5">PCC 6715</strain>
    </source>
</reference>
<dbReference type="GO" id="GO:0016671">
    <property type="term" value="F:oxidoreductase activity, acting on a sulfur group of donors, disulfide as acceptor"/>
    <property type="evidence" value="ECO:0007669"/>
    <property type="project" value="TreeGrafter"/>
</dbReference>
<feature type="transmembrane region" description="Helical" evidence="2">
    <location>
        <begin position="12"/>
        <end position="32"/>
    </location>
</feature>
<sequence>MGASTAADGQRLRNFLIVMVAIVLSLALLVAVRGNNQPLTLAEQASQATPWAEAQTNGKPTLLEFYANWCSSCRAMAKDLGELKAAYRDRVNFVMLNVDNLQWLPEIEQFGVDGIPHFVFLNAQQEPQGTAIGLQPKGIMAQNLEALSLGLPLPHGGSSGNVSQLPNPRATQRSDDPRSHGG</sequence>
<evidence type="ECO:0000313" key="5">
    <source>
        <dbReference type="Proteomes" id="UP000231057"/>
    </source>
</evidence>
<proteinExistence type="predicted"/>
<keyword evidence="2" id="KW-1133">Transmembrane helix</keyword>
<keyword evidence="2" id="KW-0812">Transmembrane</keyword>
<organism evidence="4 5">
    <name type="scientific">Parathermosynechococcus lividus PCC 6715</name>
    <dbReference type="NCBI Taxonomy" id="1917166"/>
    <lineage>
        <taxon>Bacteria</taxon>
        <taxon>Bacillati</taxon>
        <taxon>Cyanobacteriota</taxon>
        <taxon>Cyanophyceae</taxon>
        <taxon>Acaryochloridales</taxon>
        <taxon>Thermosynechococcaceae</taxon>
        <taxon>Parathermosynechococcus</taxon>
    </lineage>
</organism>
<dbReference type="CDD" id="cd02950">
    <property type="entry name" value="TxlA"/>
    <property type="match status" value="1"/>
</dbReference>
<protein>
    <submittedName>
        <fullName evidence="4">Thiol:disulfide interchange protein</fullName>
    </submittedName>
</protein>
<keyword evidence="2" id="KW-0472">Membrane</keyword>
<dbReference type="RefSeq" id="WP_099799079.1">
    <property type="nucleotide sequence ID" value="NZ_CP018092.1"/>
</dbReference>
<keyword evidence="5" id="KW-1185">Reference proteome</keyword>
<dbReference type="InterPro" id="IPR013766">
    <property type="entry name" value="Thioredoxin_domain"/>
</dbReference>
<dbReference type="SUPFAM" id="SSF52833">
    <property type="entry name" value="Thioredoxin-like"/>
    <property type="match status" value="1"/>
</dbReference>
<dbReference type="EMBL" id="CP018092">
    <property type="protein sequence ID" value="ATS18739.1"/>
    <property type="molecule type" value="Genomic_DNA"/>
</dbReference>
<dbReference type="InterPro" id="IPR036249">
    <property type="entry name" value="Thioredoxin-like_sf"/>
</dbReference>
<dbReference type="PANTHER" id="PTHR47353:SF1">
    <property type="entry name" value="THIOREDOXIN-LIKE PROTEIN HCF164, CHLOROPLASTIC"/>
    <property type="match status" value="1"/>
</dbReference>
<dbReference type="AlphaFoldDB" id="A0A2D2Q2U2"/>
<dbReference type="Pfam" id="PF00085">
    <property type="entry name" value="Thioredoxin"/>
    <property type="match status" value="1"/>
</dbReference>
<reference evidence="5" key="2">
    <citation type="journal article" date="2022" name="Front. Microbiol.">
        <title>Comparative Genomic Analysis Revealed Distinct Molecular Components and Organization of CO2-Concentrating Mechanism in Thermophilic Cyanobacteria.</title>
        <authorList>
            <person name="Tang J."/>
            <person name="Zhou H."/>
            <person name="Yao D."/>
            <person name="Riaz S."/>
            <person name="You D."/>
            <person name="Klepacz-Smolka A."/>
            <person name="Daroch M."/>
        </authorList>
    </citation>
    <scope>NUCLEOTIDE SEQUENCE [LARGE SCALE GENOMIC DNA]</scope>
    <source>
        <strain evidence="5">PCC 6715</strain>
    </source>
</reference>
<evidence type="ECO:0000313" key="4">
    <source>
        <dbReference type="EMBL" id="ATS18739.1"/>
    </source>
</evidence>
<evidence type="ECO:0000259" key="3">
    <source>
        <dbReference type="PROSITE" id="PS51352"/>
    </source>
</evidence>
<dbReference type="OrthoDB" id="423012at2"/>
<dbReference type="PROSITE" id="PS51352">
    <property type="entry name" value="THIOREDOXIN_2"/>
    <property type="match status" value="1"/>
</dbReference>
<feature type="domain" description="Thioredoxin" evidence="3">
    <location>
        <begin position="15"/>
        <end position="149"/>
    </location>
</feature>
<dbReference type="InterPro" id="IPR044241">
    <property type="entry name" value="TxlA/HCF164"/>
</dbReference>
<feature type="compositionally biased region" description="Basic and acidic residues" evidence="1">
    <location>
        <begin position="172"/>
        <end position="182"/>
    </location>
</feature>
<dbReference type="PANTHER" id="PTHR47353">
    <property type="entry name" value="THIOREDOXIN-LIKE PROTEIN HCF164, CHLOROPLASTIC"/>
    <property type="match status" value="1"/>
</dbReference>
<feature type="region of interest" description="Disordered" evidence="1">
    <location>
        <begin position="157"/>
        <end position="182"/>
    </location>
</feature>
<evidence type="ECO:0000256" key="1">
    <source>
        <dbReference type="SAM" id="MobiDB-lite"/>
    </source>
</evidence>